<evidence type="ECO:0000256" key="2">
    <source>
        <dbReference type="ARBA" id="ARBA00009530"/>
    </source>
</evidence>
<keyword evidence="4 7" id="KW-1133">Transmembrane helix</keyword>
<feature type="region of interest" description="Disordered" evidence="6">
    <location>
        <begin position="86"/>
        <end position="116"/>
    </location>
</feature>
<feature type="transmembrane region" description="Helical" evidence="7">
    <location>
        <begin position="146"/>
        <end position="165"/>
    </location>
</feature>
<evidence type="ECO:0000256" key="3">
    <source>
        <dbReference type="ARBA" id="ARBA00022692"/>
    </source>
</evidence>
<evidence type="ECO:0000256" key="4">
    <source>
        <dbReference type="ARBA" id="ARBA00022989"/>
    </source>
</evidence>
<keyword evidence="5 7" id="KW-0472">Membrane</keyword>
<evidence type="ECO:0000256" key="1">
    <source>
        <dbReference type="ARBA" id="ARBA00004370"/>
    </source>
</evidence>
<protein>
    <submittedName>
        <fullName evidence="8">Uncharacterized membrane protein YqaE, homolog of Blt101, UPF0057 family</fullName>
    </submittedName>
</protein>
<evidence type="ECO:0000256" key="7">
    <source>
        <dbReference type="SAM" id="Phobius"/>
    </source>
</evidence>
<dbReference type="AlphaFoldDB" id="A0A1H0KYC8"/>
<comment type="similarity">
    <text evidence="2">Belongs to the UPF0057 (PMP3) family.</text>
</comment>
<dbReference type="InterPro" id="IPR000612">
    <property type="entry name" value="PMP3"/>
</dbReference>
<keyword evidence="3 7" id="KW-0812">Transmembrane</keyword>
<comment type="subcellular location">
    <subcellularLocation>
        <location evidence="1">Membrane</location>
    </subcellularLocation>
</comment>
<dbReference type="Pfam" id="PF01679">
    <property type="entry name" value="Pmp3"/>
    <property type="match status" value="1"/>
</dbReference>
<organism evidence="8 9">
    <name type="scientific">Halomonas shengliensis</name>
    <dbReference type="NCBI Taxonomy" id="419597"/>
    <lineage>
        <taxon>Bacteria</taxon>
        <taxon>Pseudomonadati</taxon>
        <taxon>Pseudomonadota</taxon>
        <taxon>Gammaproteobacteria</taxon>
        <taxon>Oceanospirillales</taxon>
        <taxon>Halomonadaceae</taxon>
        <taxon>Halomonas</taxon>
    </lineage>
</organism>
<evidence type="ECO:0000313" key="8">
    <source>
        <dbReference type="EMBL" id="SDO60948.1"/>
    </source>
</evidence>
<evidence type="ECO:0000256" key="6">
    <source>
        <dbReference type="SAM" id="MobiDB-lite"/>
    </source>
</evidence>
<dbReference type="RefSeq" id="WP_089679928.1">
    <property type="nucleotide sequence ID" value="NZ_FNIV01000008.1"/>
</dbReference>
<name>A0A1H0KYC8_9GAMM</name>
<gene>
    <name evidence="8" type="ORF">SAMN04487957_108154</name>
</gene>
<dbReference type="GO" id="GO:0016020">
    <property type="term" value="C:membrane"/>
    <property type="evidence" value="ECO:0007669"/>
    <property type="project" value="UniProtKB-SubCell"/>
</dbReference>
<keyword evidence="9" id="KW-1185">Reference proteome</keyword>
<proteinExistence type="inferred from homology"/>
<accession>A0A1H0KYC8</accession>
<feature type="compositionally biased region" description="Basic and acidic residues" evidence="6">
    <location>
        <begin position="1"/>
        <end position="40"/>
    </location>
</feature>
<dbReference type="EMBL" id="FNIV01000008">
    <property type="protein sequence ID" value="SDO60948.1"/>
    <property type="molecule type" value="Genomic_DNA"/>
</dbReference>
<sequence>MDAREYLARQGLDGERDRERPNTLEEKAWSRAREAGDHRPRAGTPFDWEEWERYHDDLAEGAEAITQKIDREAHRRALDHEARAAGDDAVGVFTPPAQPTGGDRAAAAPAQPPREAPPALRHALLALAVLLPPLALALAGEPPRRVALGLALTLLGWIPGAIYAWRRVQGHLAHGALGSGGDGR</sequence>
<evidence type="ECO:0000313" key="9">
    <source>
        <dbReference type="Proteomes" id="UP000199075"/>
    </source>
</evidence>
<evidence type="ECO:0000256" key="5">
    <source>
        <dbReference type="ARBA" id="ARBA00023136"/>
    </source>
</evidence>
<dbReference type="Proteomes" id="UP000199075">
    <property type="component" value="Unassembled WGS sequence"/>
</dbReference>
<reference evidence="9" key="1">
    <citation type="submission" date="2016-10" db="EMBL/GenBank/DDBJ databases">
        <authorList>
            <person name="Varghese N."/>
            <person name="Submissions S."/>
        </authorList>
    </citation>
    <scope>NUCLEOTIDE SEQUENCE [LARGE SCALE GENOMIC DNA]</scope>
    <source>
        <strain evidence="9">CGMCC 1.6444</strain>
    </source>
</reference>
<dbReference type="OrthoDB" id="5704405at2"/>
<dbReference type="STRING" id="419597.SAMN04487957_108154"/>
<feature type="region of interest" description="Disordered" evidence="6">
    <location>
        <begin position="1"/>
        <end position="44"/>
    </location>
</feature>